<evidence type="ECO:0000313" key="2">
    <source>
        <dbReference type="Proteomes" id="UP000254209"/>
    </source>
</evidence>
<gene>
    <name evidence="1" type="ORF">NCTC10283_02563</name>
</gene>
<name>A0A376BVQ7_9NEIS</name>
<keyword evidence="2" id="KW-1185">Reference proteome</keyword>
<dbReference type="STRING" id="1120980.GCA_000745955_00385"/>
<proteinExistence type="predicted"/>
<dbReference type="OrthoDB" id="9760715at2"/>
<accession>A0A376BVQ7</accession>
<sequence>MRERNIFEKQSFIDKVANSHADFTLADGMYFLPTDELMRDFWLLHAIEKWRANGIALFGQENLKLKYNLHSPKITYRTTAQTDWFDLEIEVSFGEQQVSLADWFGICLRDVSGCPIF</sequence>
<dbReference type="RefSeq" id="WP_034291142.1">
    <property type="nucleotide sequence ID" value="NZ_CP091519.2"/>
</dbReference>
<dbReference type="Proteomes" id="UP000254209">
    <property type="component" value="Unassembled WGS sequence"/>
</dbReference>
<protein>
    <submittedName>
        <fullName evidence="1">Uncharacterized protein</fullName>
    </submittedName>
</protein>
<evidence type="ECO:0000313" key="1">
    <source>
        <dbReference type="EMBL" id="SSY80999.1"/>
    </source>
</evidence>
<reference evidence="1 2" key="1">
    <citation type="submission" date="2018-06" db="EMBL/GenBank/DDBJ databases">
        <authorList>
            <consortium name="Pathogen Informatics"/>
            <person name="Doyle S."/>
        </authorList>
    </citation>
    <scope>NUCLEOTIDE SEQUENCE [LARGE SCALE GENOMIC DNA]</scope>
    <source>
        <strain evidence="1 2">NCTC10283</strain>
    </source>
</reference>
<dbReference type="EMBL" id="UFSO01000003">
    <property type="protein sequence ID" value="SSY80999.1"/>
    <property type="molecule type" value="Genomic_DNA"/>
</dbReference>
<organism evidence="1 2">
    <name type="scientific">Alysiella crassa</name>
    <dbReference type="NCBI Taxonomy" id="153491"/>
    <lineage>
        <taxon>Bacteria</taxon>
        <taxon>Pseudomonadati</taxon>
        <taxon>Pseudomonadota</taxon>
        <taxon>Betaproteobacteria</taxon>
        <taxon>Neisseriales</taxon>
        <taxon>Neisseriaceae</taxon>
        <taxon>Alysiella</taxon>
    </lineage>
</organism>
<dbReference type="AlphaFoldDB" id="A0A376BVQ7"/>